<dbReference type="Proteomes" id="UP000027120">
    <property type="component" value="Unassembled WGS sequence"/>
</dbReference>
<comment type="catalytic activity">
    <reaction evidence="3">
        <text>L-seryl-[protein] + ATP = O-phospho-L-seryl-[protein] + ADP + H(+)</text>
        <dbReference type="Rhea" id="RHEA:17989"/>
        <dbReference type="Rhea" id="RHEA-COMP:9863"/>
        <dbReference type="Rhea" id="RHEA-COMP:11604"/>
        <dbReference type="ChEBI" id="CHEBI:15378"/>
        <dbReference type="ChEBI" id="CHEBI:29999"/>
        <dbReference type="ChEBI" id="CHEBI:30616"/>
        <dbReference type="ChEBI" id="CHEBI:83421"/>
        <dbReference type="ChEBI" id="CHEBI:456216"/>
    </reaction>
</comment>
<accession>A0A067EZB8</accession>
<evidence type="ECO:0000313" key="6">
    <source>
        <dbReference type="EMBL" id="KDO56286.1"/>
    </source>
</evidence>
<dbReference type="AlphaFoldDB" id="A0A067EZB8"/>
<dbReference type="EMBL" id="KK784975">
    <property type="protein sequence ID" value="KDO56286.1"/>
    <property type="molecule type" value="Genomic_DNA"/>
</dbReference>
<dbReference type="eggNOG" id="KOG1187">
    <property type="taxonomic scope" value="Eukaryota"/>
</dbReference>
<dbReference type="PaxDb" id="2711-XP_006472037.1"/>
<keyword evidence="2" id="KW-0067">ATP-binding</keyword>
<keyword evidence="7" id="KW-1185">Reference proteome</keyword>
<evidence type="ECO:0000256" key="4">
    <source>
        <dbReference type="ARBA" id="ARBA00047951"/>
    </source>
</evidence>
<sequence>MELLKHRRDTERNDKTTFMMRNGERLLKELIASSNGKYNPYRIFSAEELRIATNNYDEQNIVLEDPFRKLYKGFWQKRSISLMKYNGNRNQHALEWCINHIVYASRMSHKHIIKLIVFESVQIGTLADRIHHHCEQHFEALSLTDRLKVAMDIAHAVAYLHVGFSRPIVYRDMKPTNILFNEQSDAKLFDFSLSLSIPDGETHIELDSVVGTTGFIAPENFTTLINEQCDVYGFGAFLFELLTAQEVSDHVSFESRFHYEENVKRLSGQNCRFKEMVDSIIIEDKSCTCTGKEQQLQAFKQLTLQCMDFSPEDRPTMVDVAKQLRQMYRSCM</sequence>
<protein>
    <recommendedName>
        <fullName evidence="5">Protein kinase domain-containing protein</fullName>
    </recommendedName>
</protein>
<evidence type="ECO:0000256" key="3">
    <source>
        <dbReference type="ARBA" id="ARBA00047558"/>
    </source>
</evidence>
<name>A0A067EZB8_CITSI</name>
<evidence type="ECO:0000259" key="5">
    <source>
        <dbReference type="PROSITE" id="PS50011"/>
    </source>
</evidence>
<reference evidence="6 7" key="1">
    <citation type="submission" date="2014-04" db="EMBL/GenBank/DDBJ databases">
        <authorList>
            <consortium name="International Citrus Genome Consortium"/>
            <person name="Gmitter F."/>
            <person name="Chen C."/>
            <person name="Farmerie W."/>
            <person name="Harkins T."/>
            <person name="Desany B."/>
            <person name="Mohiuddin M."/>
            <person name="Kodira C."/>
            <person name="Borodovsky M."/>
            <person name="Lomsadze A."/>
            <person name="Burns P."/>
            <person name="Jenkins J."/>
            <person name="Prochnik S."/>
            <person name="Shu S."/>
            <person name="Chapman J."/>
            <person name="Pitluck S."/>
            <person name="Schmutz J."/>
            <person name="Rokhsar D."/>
        </authorList>
    </citation>
    <scope>NUCLEOTIDE SEQUENCE</scope>
</reference>
<gene>
    <name evidence="6" type="ORF">CISIN_1g038681mg</name>
</gene>
<dbReference type="PANTHER" id="PTHR27005:SF467">
    <property type="entry name" value="PROTEIN KINASE, PUTATIVE-RELATED"/>
    <property type="match status" value="1"/>
</dbReference>
<comment type="catalytic activity">
    <reaction evidence="4">
        <text>L-threonyl-[protein] + ATP = O-phospho-L-threonyl-[protein] + ADP + H(+)</text>
        <dbReference type="Rhea" id="RHEA:46608"/>
        <dbReference type="Rhea" id="RHEA-COMP:11060"/>
        <dbReference type="Rhea" id="RHEA-COMP:11605"/>
        <dbReference type="ChEBI" id="CHEBI:15378"/>
        <dbReference type="ChEBI" id="CHEBI:30013"/>
        <dbReference type="ChEBI" id="CHEBI:30616"/>
        <dbReference type="ChEBI" id="CHEBI:61977"/>
        <dbReference type="ChEBI" id="CHEBI:456216"/>
    </reaction>
</comment>
<dbReference type="InterPro" id="IPR000719">
    <property type="entry name" value="Prot_kinase_dom"/>
</dbReference>
<dbReference type="GO" id="GO:0005886">
    <property type="term" value="C:plasma membrane"/>
    <property type="evidence" value="ECO:0000318"/>
    <property type="project" value="GO_Central"/>
</dbReference>
<dbReference type="GO" id="GO:0007166">
    <property type="term" value="P:cell surface receptor signaling pathway"/>
    <property type="evidence" value="ECO:0000318"/>
    <property type="project" value="GO_Central"/>
</dbReference>
<keyword evidence="1" id="KW-0547">Nucleotide-binding</keyword>
<dbReference type="SMR" id="A0A067EZB8"/>
<dbReference type="GO" id="GO:0005524">
    <property type="term" value="F:ATP binding"/>
    <property type="evidence" value="ECO:0007669"/>
    <property type="project" value="UniProtKB-KW"/>
</dbReference>
<dbReference type="InterPro" id="IPR008271">
    <property type="entry name" value="Ser/Thr_kinase_AS"/>
</dbReference>
<dbReference type="Gene3D" id="3.30.200.20">
    <property type="entry name" value="Phosphorylase Kinase, domain 1"/>
    <property type="match status" value="1"/>
</dbReference>
<dbReference type="SUPFAM" id="SSF56112">
    <property type="entry name" value="Protein kinase-like (PK-like)"/>
    <property type="match status" value="1"/>
</dbReference>
<organism evidence="6 7">
    <name type="scientific">Citrus sinensis</name>
    <name type="common">Sweet orange</name>
    <name type="synonym">Citrus aurantium var. sinensis</name>
    <dbReference type="NCBI Taxonomy" id="2711"/>
    <lineage>
        <taxon>Eukaryota</taxon>
        <taxon>Viridiplantae</taxon>
        <taxon>Streptophyta</taxon>
        <taxon>Embryophyta</taxon>
        <taxon>Tracheophyta</taxon>
        <taxon>Spermatophyta</taxon>
        <taxon>Magnoliopsida</taxon>
        <taxon>eudicotyledons</taxon>
        <taxon>Gunneridae</taxon>
        <taxon>Pentapetalae</taxon>
        <taxon>rosids</taxon>
        <taxon>malvids</taxon>
        <taxon>Sapindales</taxon>
        <taxon>Rutaceae</taxon>
        <taxon>Aurantioideae</taxon>
        <taxon>Citrus</taxon>
    </lineage>
</organism>
<dbReference type="PANTHER" id="PTHR27005">
    <property type="entry name" value="WALL-ASSOCIATED RECEPTOR KINASE-LIKE 21"/>
    <property type="match status" value="1"/>
</dbReference>
<dbReference type="Gene3D" id="1.10.510.10">
    <property type="entry name" value="Transferase(Phosphotransferase) domain 1"/>
    <property type="match status" value="1"/>
</dbReference>
<dbReference type="PROSITE" id="PS00108">
    <property type="entry name" value="PROTEIN_KINASE_ST"/>
    <property type="match status" value="1"/>
</dbReference>
<dbReference type="InterPro" id="IPR045274">
    <property type="entry name" value="WAK-like"/>
</dbReference>
<feature type="domain" description="Protein kinase" evidence="5">
    <location>
        <begin position="1"/>
        <end position="328"/>
    </location>
</feature>
<evidence type="ECO:0000256" key="2">
    <source>
        <dbReference type="ARBA" id="ARBA00022840"/>
    </source>
</evidence>
<evidence type="ECO:0000256" key="1">
    <source>
        <dbReference type="ARBA" id="ARBA00022741"/>
    </source>
</evidence>
<dbReference type="Pfam" id="PF00069">
    <property type="entry name" value="Pkinase"/>
    <property type="match status" value="1"/>
</dbReference>
<dbReference type="SMART" id="SM00220">
    <property type="entry name" value="S_TKc"/>
    <property type="match status" value="1"/>
</dbReference>
<dbReference type="InterPro" id="IPR011009">
    <property type="entry name" value="Kinase-like_dom_sf"/>
</dbReference>
<proteinExistence type="predicted"/>
<dbReference type="PROSITE" id="PS50011">
    <property type="entry name" value="PROTEIN_KINASE_DOM"/>
    <property type="match status" value="1"/>
</dbReference>
<dbReference type="GO" id="GO:0004672">
    <property type="term" value="F:protein kinase activity"/>
    <property type="evidence" value="ECO:0007669"/>
    <property type="project" value="InterPro"/>
</dbReference>
<evidence type="ECO:0000313" key="7">
    <source>
        <dbReference type="Proteomes" id="UP000027120"/>
    </source>
</evidence>
<dbReference type="GO" id="GO:0006952">
    <property type="term" value="P:defense response"/>
    <property type="evidence" value="ECO:0000318"/>
    <property type="project" value="GO_Central"/>
</dbReference>